<keyword evidence="3" id="KW-1185">Reference proteome</keyword>
<evidence type="ECO:0000313" key="2">
    <source>
        <dbReference type="EMBL" id="CAG5078798.1"/>
    </source>
</evidence>
<evidence type="ECO:0000256" key="1">
    <source>
        <dbReference type="SAM" id="Phobius"/>
    </source>
</evidence>
<dbReference type="EMBL" id="OU015568">
    <property type="protein sequence ID" value="CAG5078798.1"/>
    <property type="molecule type" value="Genomic_DNA"/>
</dbReference>
<accession>A0ABN7RIY5</accession>
<sequence length="96" mass="10597">MMGNKFCDIDCGISLSPSSQKIFNEIYPDPLTGKYGIAGLRTFSFMSFGRQLLYQLTSSLLFIACGLYLLINRPFAGIGTGSCREIIFNKIIAEPT</sequence>
<protein>
    <submittedName>
        <fullName evidence="2">Oidioi.mRNA.OKI2018_I69.PAR.g9091.t1.cds</fullName>
    </submittedName>
</protein>
<gene>
    <name evidence="2" type="ORF">OKIOD_LOCUS649</name>
</gene>
<keyword evidence="1" id="KW-0812">Transmembrane</keyword>
<keyword evidence="1" id="KW-0472">Membrane</keyword>
<proteinExistence type="predicted"/>
<feature type="transmembrane region" description="Helical" evidence="1">
    <location>
        <begin position="52"/>
        <end position="71"/>
    </location>
</feature>
<keyword evidence="1" id="KW-1133">Transmembrane helix</keyword>
<reference evidence="2 3" key="1">
    <citation type="submission" date="2021-04" db="EMBL/GenBank/DDBJ databases">
        <authorList>
            <person name="Bliznina A."/>
        </authorList>
    </citation>
    <scope>NUCLEOTIDE SEQUENCE [LARGE SCALE GENOMIC DNA]</scope>
</reference>
<organism evidence="2 3">
    <name type="scientific">Oikopleura dioica</name>
    <name type="common">Tunicate</name>
    <dbReference type="NCBI Taxonomy" id="34765"/>
    <lineage>
        <taxon>Eukaryota</taxon>
        <taxon>Metazoa</taxon>
        <taxon>Chordata</taxon>
        <taxon>Tunicata</taxon>
        <taxon>Appendicularia</taxon>
        <taxon>Copelata</taxon>
        <taxon>Oikopleuridae</taxon>
        <taxon>Oikopleura</taxon>
    </lineage>
</organism>
<name>A0ABN7RIY5_OIKDI</name>
<evidence type="ECO:0000313" key="3">
    <source>
        <dbReference type="Proteomes" id="UP001158576"/>
    </source>
</evidence>
<dbReference type="Proteomes" id="UP001158576">
    <property type="component" value="Chromosome PAR"/>
</dbReference>